<gene>
    <name evidence="3" type="ORF">RDV89_06920</name>
</gene>
<keyword evidence="2" id="KW-1133">Transmembrane helix</keyword>
<feature type="transmembrane region" description="Helical" evidence="2">
    <location>
        <begin position="61"/>
        <end position="80"/>
    </location>
</feature>
<evidence type="ECO:0000313" key="3">
    <source>
        <dbReference type="EMBL" id="MDT9592792.1"/>
    </source>
</evidence>
<keyword evidence="2" id="KW-0812">Transmembrane</keyword>
<keyword evidence="2" id="KW-0472">Membrane</keyword>
<dbReference type="EMBL" id="JAVYII010000002">
    <property type="protein sequence ID" value="MDT9592792.1"/>
    <property type="molecule type" value="Genomic_DNA"/>
</dbReference>
<evidence type="ECO:0000256" key="2">
    <source>
        <dbReference type="SAM" id="Phobius"/>
    </source>
</evidence>
<comment type="caution">
    <text evidence="3">The sequence shown here is derived from an EMBL/GenBank/DDBJ whole genome shotgun (WGS) entry which is preliminary data.</text>
</comment>
<organism evidence="3 4">
    <name type="scientific">Nocardioides imazamoxiresistens</name>
    <dbReference type="NCBI Taxonomy" id="3231893"/>
    <lineage>
        <taxon>Bacteria</taxon>
        <taxon>Bacillati</taxon>
        <taxon>Actinomycetota</taxon>
        <taxon>Actinomycetes</taxon>
        <taxon>Propionibacteriales</taxon>
        <taxon>Nocardioidaceae</taxon>
        <taxon>Nocardioides</taxon>
    </lineage>
</organism>
<evidence type="ECO:0000256" key="1">
    <source>
        <dbReference type="SAM" id="MobiDB-lite"/>
    </source>
</evidence>
<keyword evidence="4" id="KW-1185">Reference proteome</keyword>
<dbReference type="RefSeq" id="WP_315732212.1">
    <property type="nucleotide sequence ID" value="NZ_JAVYII010000002.1"/>
</dbReference>
<feature type="compositionally biased region" description="Basic and acidic residues" evidence="1">
    <location>
        <begin position="36"/>
        <end position="48"/>
    </location>
</feature>
<feature type="region of interest" description="Disordered" evidence="1">
    <location>
        <begin position="1"/>
        <end position="48"/>
    </location>
</feature>
<feature type="transmembrane region" description="Helical" evidence="2">
    <location>
        <begin position="92"/>
        <end position="113"/>
    </location>
</feature>
<proteinExistence type="predicted"/>
<evidence type="ECO:0000313" key="4">
    <source>
        <dbReference type="Proteomes" id="UP001268542"/>
    </source>
</evidence>
<name>A0ABU3PU84_9ACTN</name>
<protein>
    <submittedName>
        <fullName evidence="3">Uncharacterized protein</fullName>
    </submittedName>
</protein>
<accession>A0ABU3PU84</accession>
<reference evidence="3 4" key="1">
    <citation type="submission" date="2023-08" db="EMBL/GenBank/DDBJ databases">
        <title>Nocardioides seae sp. nov., a bacterium isolated from a soil.</title>
        <authorList>
            <person name="Wang X."/>
        </authorList>
    </citation>
    <scope>NUCLEOTIDE SEQUENCE [LARGE SCALE GENOMIC DNA]</scope>
    <source>
        <strain evidence="3 4">YZH12</strain>
    </source>
</reference>
<dbReference type="Proteomes" id="UP001268542">
    <property type="component" value="Unassembled WGS sequence"/>
</dbReference>
<sequence length="121" mass="12699">MTDHDRHAPDAAAHTGPQPTGPQRTDIPEETTMSTLRDDDLGTDRSHDDSWLAAGRHPVNVGHLVMGIAFLGLLAVWALISAGAVDGADTRWLLPVPWLAAGAAGIAATVLTARRAHRAGT</sequence>